<dbReference type="InterPro" id="IPR013742">
    <property type="entry name" value="Whirly"/>
</dbReference>
<evidence type="ECO:0000313" key="4">
    <source>
        <dbReference type="Proteomes" id="UP000027120"/>
    </source>
</evidence>
<dbReference type="InterPro" id="IPR009044">
    <property type="entry name" value="ssDNA-bd_transcriptional_reg"/>
</dbReference>
<dbReference type="GO" id="GO:0006952">
    <property type="term" value="P:defense response"/>
    <property type="evidence" value="ECO:0007669"/>
    <property type="project" value="InterPro"/>
</dbReference>
<dbReference type="SUPFAM" id="SSF54447">
    <property type="entry name" value="ssDNA-binding transcriptional regulator domain"/>
    <property type="match status" value="1"/>
</dbReference>
<evidence type="ECO:0000313" key="3">
    <source>
        <dbReference type="EMBL" id="KDO51395.1"/>
    </source>
</evidence>
<dbReference type="GO" id="GO:0006355">
    <property type="term" value="P:regulation of DNA-templated transcription"/>
    <property type="evidence" value="ECO:0007669"/>
    <property type="project" value="InterPro"/>
</dbReference>
<accession>A0A067EBX1</accession>
<dbReference type="PaxDb" id="2711-XP_006478304.1"/>
<comment type="similarity">
    <text evidence="1">Belongs to the Whirly family.</text>
</comment>
<keyword evidence="2" id="KW-0809">Transit peptide</keyword>
<reference evidence="3 4" key="1">
    <citation type="submission" date="2014-04" db="EMBL/GenBank/DDBJ databases">
        <authorList>
            <consortium name="International Citrus Genome Consortium"/>
            <person name="Gmitter F."/>
            <person name="Chen C."/>
            <person name="Farmerie W."/>
            <person name="Harkins T."/>
            <person name="Desany B."/>
            <person name="Mohiuddin M."/>
            <person name="Kodira C."/>
            <person name="Borodovsky M."/>
            <person name="Lomsadze A."/>
            <person name="Burns P."/>
            <person name="Jenkins J."/>
            <person name="Prochnik S."/>
            <person name="Shu S."/>
            <person name="Chapman J."/>
            <person name="Pitluck S."/>
            <person name="Schmutz J."/>
            <person name="Rokhsar D."/>
        </authorList>
    </citation>
    <scope>NUCLEOTIDE SEQUENCE</scope>
</reference>
<sequence length="240" mass="26333">MMKLSRSLLSSRSQLSEKLLAGEANYVRDGLKSHVLISQAGMSTTGHDVSAKGSLGGRIFAPYYVYKGKAAFSVDPVLPTFMKLDSGDLKVKRKGVILLTFAPAIGERKYDWAKKQHFALSPTEVGSLLTMGPRDSSEFFHDPAMLSSNAGQMRKSLSIKANADGFFISLNVANNILKTNERFVVPVSTAEFAVMKTACSFALPHLMGWDRLTNQLPRSSTDSSSSSKVDQQFLNLEWDK</sequence>
<keyword evidence="4" id="KW-1185">Reference proteome</keyword>
<dbReference type="PANTHER" id="PTHR31745:SF1">
    <property type="entry name" value="SINGLE-STRANDED DNA-BINDING PROTEIN WHY2, MITOCHONDRIAL"/>
    <property type="match status" value="1"/>
</dbReference>
<dbReference type="Pfam" id="PF08536">
    <property type="entry name" value="Whirly"/>
    <property type="match status" value="1"/>
</dbReference>
<evidence type="ECO:0008006" key="5">
    <source>
        <dbReference type="Google" id="ProtNLM"/>
    </source>
</evidence>
<proteinExistence type="inferred from homology"/>
<protein>
    <recommendedName>
        <fullName evidence="5">WHY domain class transcription factor</fullName>
    </recommendedName>
</protein>
<name>A0A067EBX1_CITSI</name>
<evidence type="ECO:0000256" key="1">
    <source>
        <dbReference type="ARBA" id="ARBA00006061"/>
    </source>
</evidence>
<organism evidence="3 4">
    <name type="scientific">Citrus sinensis</name>
    <name type="common">Sweet orange</name>
    <name type="synonym">Citrus aurantium var. sinensis</name>
    <dbReference type="NCBI Taxonomy" id="2711"/>
    <lineage>
        <taxon>Eukaryota</taxon>
        <taxon>Viridiplantae</taxon>
        <taxon>Streptophyta</taxon>
        <taxon>Embryophyta</taxon>
        <taxon>Tracheophyta</taxon>
        <taxon>Spermatophyta</taxon>
        <taxon>Magnoliopsida</taxon>
        <taxon>eudicotyledons</taxon>
        <taxon>Gunneridae</taxon>
        <taxon>Pentapetalae</taxon>
        <taxon>rosids</taxon>
        <taxon>malvids</taxon>
        <taxon>Sapindales</taxon>
        <taxon>Rutaceae</taxon>
        <taxon>Aurantioideae</taxon>
        <taxon>Citrus</taxon>
    </lineage>
</organism>
<dbReference type="AlphaFoldDB" id="A0A067EBX1"/>
<evidence type="ECO:0000256" key="2">
    <source>
        <dbReference type="ARBA" id="ARBA00022946"/>
    </source>
</evidence>
<dbReference type="SMR" id="A0A067EBX1"/>
<dbReference type="Proteomes" id="UP000027120">
    <property type="component" value="Unassembled WGS sequence"/>
</dbReference>
<dbReference type="eggNOG" id="ENOG502QRRY">
    <property type="taxonomic scope" value="Eukaryota"/>
</dbReference>
<dbReference type="STRING" id="2711.A0A067EBX1"/>
<dbReference type="EMBL" id="KK785057">
    <property type="protein sequence ID" value="KDO51395.1"/>
    <property type="molecule type" value="Genomic_DNA"/>
</dbReference>
<gene>
    <name evidence="3" type="ORF">CISIN_1g026312mg</name>
</gene>
<dbReference type="Gene3D" id="2.30.31.10">
    <property type="entry name" value="Transcriptional Coactivator Pc4, Chain A"/>
    <property type="match status" value="1"/>
</dbReference>
<dbReference type="GO" id="GO:0003697">
    <property type="term" value="F:single-stranded DNA binding"/>
    <property type="evidence" value="ECO:0007669"/>
    <property type="project" value="InterPro"/>
</dbReference>
<dbReference type="PANTHER" id="PTHR31745">
    <property type="entry name" value="SINGLE-STRANDED DNA-BINDING PROTEIN WHY2, MITOCHONDRIAL"/>
    <property type="match status" value="1"/>
</dbReference>